<evidence type="ECO:0000313" key="2">
    <source>
        <dbReference type="Proteomes" id="UP000274920"/>
    </source>
</evidence>
<dbReference type="AlphaFoldDB" id="A0A3R8R8B8"/>
<reference evidence="1" key="1">
    <citation type="submission" date="2018-10" db="EMBL/GenBank/DDBJ databases">
        <title>Schaedlerella arabinophila gen. nov. sp. nov., isolated from the mouse intestinal tract and comparative analysis with the genome of the closely related altered Schaedler flora strain ASF502.</title>
        <authorList>
            <person name="Miyake S."/>
            <person name="Soh M."/>
            <person name="Seedorf H."/>
        </authorList>
    </citation>
    <scope>NUCLEOTIDE SEQUENCE [LARGE SCALE GENOMIC DNA]</scope>
    <source>
        <strain evidence="1">DSM 106076</strain>
    </source>
</reference>
<organism evidence="1 2">
    <name type="scientific">Schaedlerella arabinosiphila</name>
    <dbReference type="NCBI Taxonomy" id="2044587"/>
    <lineage>
        <taxon>Bacteria</taxon>
        <taxon>Bacillati</taxon>
        <taxon>Bacillota</taxon>
        <taxon>Clostridia</taxon>
        <taxon>Lachnospirales</taxon>
        <taxon>Lachnospiraceae</taxon>
        <taxon>Schaedlerella</taxon>
    </lineage>
</organism>
<dbReference type="Pfam" id="PF18960">
    <property type="entry name" value="DUF5702"/>
    <property type="match status" value="1"/>
</dbReference>
<name>A0A3R8R8B8_9FIRM</name>
<accession>A0A3R8R8B8</accession>
<protein>
    <submittedName>
        <fullName evidence="1">Uncharacterized protein</fullName>
    </submittedName>
</protein>
<evidence type="ECO:0000313" key="1">
    <source>
        <dbReference type="EMBL" id="RRK34323.1"/>
    </source>
</evidence>
<keyword evidence="2" id="KW-1185">Reference proteome</keyword>
<dbReference type="EMBL" id="RHJS01000002">
    <property type="protein sequence ID" value="RRK34323.1"/>
    <property type="molecule type" value="Genomic_DNA"/>
</dbReference>
<gene>
    <name evidence="1" type="ORF">EBB54_25570</name>
</gene>
<dbReference type="InterPro" id="IPR043756">
    <property type="entry name" value="DUF5702"/>
</dbReference>
<dbReference type="Proteomes" id="UP000274920">
    <property type="component" value="Unassembled WGS sequence"/>
</dbReference>
<dbReference type="RefSeq" id="WP_125129469.1">
    <property type="nucleotide sequence ID" value="NZ_RHJS01000002.1"/>
</dbReference>
<sequence length="448" mass="50466">MKRTKKGEITAFLSLIFVLLVSFILAMLESAVIQTAKNQKRLDADRAVFSLFGEYQKGLTEEYNVFAIDGTYETGQYEEELLLDRMSYYGSMGITQEITDIQLLTDNDGQAFREQVLQYMESRTGITLVQNLTGLASSWEEREIRGEEVTGELEDVLADNGEMLMAEAGGLLQAKKGGILSLILPKDFRLSGKTIRPEEQVSGRTCRTGRGSFPERKSAGRADAKVLFEQYIMEKFGSALEPKGENRNLDYEVEYILCGKDSDAENLKSVVTQLLMVRFGTNYAYLLSDTKRQGEAEAVAAALAAAFMNPALEPVLKQSLIALWSLGESIVDLRALLAGKRVPYTKNEENWQLQLSNLSKLGKEEDTQEGQDSEKGMTYQQYLHVLTFVKSNAKLTMRTLDRVEQNLIQEKEQTFFRADACVTKIKLYNTADIWNGTTYSFPLYYGYL</sequence>
<proteinExistence type="predicted"/>
<comment type="caution">
    <text evidence="1">The sequence shown here is derived from an EMBL/GenBank/DDBJ whole genome shotgun (WGS) entry which is preliminary data.</text>
</comment>